<feature type="non-terminal residue" evidence="2">
    <location>
        <position position="80"/>
    </location>
</feature>
<accession>A0AAN8WM26</accession>
<protein>
    <submittedName>
        <fullName evidence="2">Uncharacterized protein</fullName>
    </submittedName>
</protein>
<evidence type="ECO:0000313" key="2">
    <source>
        <dbReference type="EMBL" id="KAK7016762.1"/>
    </source>
</evidence>
<proteinExistence type="predicted"/>
<feature type="compositionally biased region" description="Low complexity" evidence="1">
    <location>
        <begin position="7"/>
        <end position="20"/>
    </location>
</feature>
<evidence type="ECO:0000256" key="1">
    <source>
        <dbReference type="SAM" id="MobiDB-lite"/>
    </source>
</evidence>
<name>A0AAN8WM26_HALRR</name>
<comment type="caution">
    <text evidence="2">The sequence shown here is derived from an EMBL/GenBank/DDBJ whole genome shotgun (WGS) entry which is preliminary data.</text>
</comment>
<sequence>MNMFTNVSSQVSGLGSSLGSWFKKEGKPGEEGAAEGQDGEAKKDQTTPQEQPSPASANASEQSVKGSADENEDAASQHSG</sequence>
<evidence type="ECO:0000313" key="3">
    <source>
        <dbReference type="Proteomes" id="UP001381693"/>
    </source>
</evidence>
<organism evidence="2 3">
    <name type="scientific">Halocaridina rubra</name>
    <name type="common">Hawaiian red shrimp</name>
    <dbReference type="NCBI Taxonomy" id="373956"/>
    <lineage>
        <taxon>Eukaryota</taxon>
        <taxon>Metazoa</taxon>
        <taxon>Ecdysozoa</taxon>
        <taxon>Arthropoda</taxon>
        <taxon>Crustacea</taxon>
        <taxon>Multicrustacea</taxon>
        <taxon>Malacostraca</taxon>
        <taxon>Eumalacostraca</taxon>
        <taxon>Eucarida</taxon>
        <taxon>Decapoda</taxon>
        <taxon>Pleocyemata</taxon>
        <taxon>Caridea</taxon>
        <taxon>Atyoidea</taxon>
        <taxon>Atyidae</taxon>
        <taxon>Halocaridina</taxon>
    </lineage>
</organism>
<feature type="region of interest" description="Disordered" evidence="1">
    <location>
        <begin position="1"/>
        <end position="80"/>
    </location>
</feature>
<dbReference type="AlphaFoldDB" id="A0AAN8WM26"/>
<keyword evidence="3" id="KW-1185">Reference proteome</keyword>
<reference evidence="2 3" key="1">
    <citation type="submission" date="2023-11" db="EMBL/GenBank/DDBJ databases">
        <title>Halocaridina rubra genome assembly.</title>
        <authorList>
            <person name="Smith C."/>
        </authorList>
    </citation>
    <scope>NUCLEOTIDE SEQUENCE [LARGE SCALE GENOMIC DNA]</scope>
    <source>
        <strain evidence="2">EP-1</strain>
        <tissue evidence="2">Whole</tissue>
    </source>
</reference>
<feature type="compositionally biased region" description="Polar residues" evidence="1">
    <location>
        <begin position="46"/>
        <end position="65"/>
    </location>
</feature>
<gene>
    <name evidence="2" type="ORF">SK128_025842</name>
</gene>
<dbReference type="EMBL" id="JAXCGZ010023131">
    <property type="protein sequence ID" value="KAK7016762.1"/>
    <property type="molecule type" value="Genomic_DNA"/>
</dbReference>
<dbReference type="Proteomes" id="UP001381693">
    <property type="component" value="Unassembled WGS sequence"/>
</dbReference>